<proteinExistence type="predicted"/>
<dbReference type="PANTHER" id="PTHR33746:SF4">
    <property type="entry name" value="RUBRERYTHRIN"/>
    <property type="match status" value="1"/>
</dbReference>
<reference evidence="5" key="1">
    <citation type="submission" date="2016-12" db="EMBL/GenBank/DDBJ databases">
        <title>Discovery of methanogenic haloarchaea.</title>
        <authorList>
            <person name="Sorokin D.Y."/>
            <person name="Makarova K.S."/>
            <person name="Abbas B."/>
            <person name="Ferrer M."/>
            <person name="Golyshin P.N."/>
        </authorList>
    </citation>
    <scope>NUCLEOTIDE SEQUENCE [LARGE SCALE GENOMIC DNA]</scope>
    <source>
        <strain evidence="5">HMET1</strain>
    </source>
</reference>
<dbReference type="Pfam" id="PF21349">
    <property type="entry name" value="RUBY_RBDX"/>
    <property type="match status" value="1"/>
</dbReference>
<evidence type="ECO:0000259" key="4">
    <source>
        <dbReference type="PROSITE" id="PS50905"/>
    </source>
</evidence>
<organism evidence="5 6">
    <name type="scientific">Methanohalarchaeum thermophilum</name>
    <dbReference type="NCBI Taxonomy" id="1903181"/>
    <lineage>
        <taxon>Archaea</taxon>
        <taxon>Methanobacteriati</taxon>
        <taxon>Methanobacteriota</taxon>
        <taxon>Methanonatronarchaeia</taxon>
        <taxon>Methanonatronarchaeales</taxon>
        <taxon>Methanonatronarchaeaceae</taxon>
        <taxon>Candidatus Methanohalarchaeum</taxon>
    </lineage>
</organism>
<comment type="caution">
    <text evidence="5">The sequence shown here is derived from an EMBL/GenBank/DDBJ whole genome shotgun (WGS) entry which is preliminary data.</text>
</comment>
<dbReference type="EMBL" id="MSDW01000001">
    <property type="protein sequence ID" value="OKY78362.1"/>
    <property type="molecule type" value="Genomic_DNA"/>
</dbReference>
<keyword evidence="2" id="KW-0249">Electron transport</keyword>
<dbReference type="InterPro" id="IPR052753">
    <property type="entry name" value="Rbr2/Nigerythrin"/>
</dbReference>
<dbReference type="CDD" id="cd00729">
    <property type="entry name" value="rubredoxin_SM"/>
    <property type="match status" value="1"/>
</dbReference>
<evidence type="ECO:0000256" key="1">
    <source>
        <dbReference type="ARBA" id="ARBA00022448"/>
    </source>
</evidence>
<dbReference type="Proteomes" id="UP000185744">
    <property type="component" value="Unassembled WGS sequence"/>
</dbReference>
<dbReference type="SUPFAM" id="SSF47240">
    <property type="entry name" value="Ferritin-like"/>
    <property type="match status" value="1"/>
</dbReference>
<dbReference type="InterPro" id="IPR009078">
    <property type="entry name" value="Ferritin-like_SF"/>
</dbReference>
<dbReference type="AlphaFoldDB" id="A0A1Q6DVM3"/>
<evidence type="ECO:0000313" key="5">
    <source>
        <dbReference type="EMBL" id="OKY78362.1"/>
    </source>
</evidence>
<dbReference type="InParanoid" id="A0A1Q6DVM3"/>
<evidence type="ECO:0000313" key="6">
    <source>
        <dbReference type="Proteomes" id="UP000185744"/>
    </source>
</evidence>
<dbReference type="STRING" id="1903181.BTN85_0853"/>
<dbReference type="Gene3D" id="2.20.28.10">
    <property type="match status" value="1"/>
</dbReference>
<dbReference type="CDD" id="cd01041">
    <property type="entry name" value="Rubrerythrin"/>
    <property type="match status" value="1"/>
</dbReference>
<dbReference type="PROSITE" id="PS50903">
    <property type="entry name" value="RUBREDOXIN_LIKE"/>
    <property type="match status" value="1"/>
</dbReference>
<evidence type="ECO:0000259" key="3">
    <source>
        <dbReference type="PROSITE" id="PS50903"/>
    </source>
</evidence>
<feature type="domain" description="Rubredoxin-like" evidence="3">
    <location>
        <begin position="146"/>
        <end position="179"/>
    </location>
</feature>
<accession>A0A1Q6DVM3</accession>
<protein>
    <submittedName>
        <fullName evidence="5">Rubrerythrin</fullName>
    </submittedName>
</protein>
<feature type="domain" description="Ferritin-like diiron" evidence="4">
    <location>
        <begin position="1"/>
        <end position="141"/>
    </location>
</feature>
<dbReference type="InterPro" id="IPR009040">
    <property type="entry name" value="Ferritin-like_diiron"/>
</dbReference>
<dbReference type="PROSITE" id="PS50905">
    <property type="entry name" value="FERRITIN_LIKE"/>
    <property type="match status" value="1"/>
</dbReference>
<name>A0A1Q6DVM3_METT1</name>
<dbReference type="SUPFAM" id="SSF57802">
    <property type="entry name" value="Rubredoxin-like"/>
    <property type="match status" value="1"/>
</dbReference>
<evidence type="ECO:0000256" key="2">
    <source>
        <dbReference type="ARBA" id="ARBA00022982"/>
    </source>
</evidence>
<dbReference type="InterPro" id="IPR012347">
    <property type="entry name" value="Ferritin-like"/>
</dbReference>
<dbReference type="InterPro" id="IPR048574">
    <property type="entry name" value="RUBY_RBDX"/>
</dbReference>
<dbReference type="GO" id="GO:0005506">
    <property type="term" value="F:iron ion binding"/>
    <property type="evidence" value="ECO:0007669"/>
    <property type="project" value="InterPro"/>
</dbReference>
<gene>
    <name evidence="5" type="ORF">BTN85_0853</name>
</gene>
<dbReference type="InterPro" id="IPR024934">
    <property type="entry name" value="Rubredoxin-like_dom"/>
</dbReference>
<keyword evidence="6" id="KW-1185">Reference proteome</keyword>
<dbReference type="Gene3D" id="1.20.1260.10">
    <property type="match status" value="1"/>
</dbReference>
<keyword evidence="1" id="KW-0813">Transport</keyword>
<dbReference type="InterPro" id="IPR003251">
    <property type="entry name" value="Rr_diiron-bd_dom"/>
</dbReference>
<dbReference type="Pfam" id="PF02915">
    <property type="entry name" value="Rubrerythrin"/>
    <property type="match status" value="1"/>
</dbReference>
<dbReference type="PANTHER" id="PTHR33746">
    <property type="entry name" value="RUBRERYTHRIN"/>
    <property type="match status" value="1"/>
</dbReference>
<dbReference type="GO" id="GO:0016491">
    <property type="term" value="F:oxidoreductase activity"/>
    <property type="evidence" value="ECO:0007669"/>
    <property type="project" value="InterPro"/>
</dbReference>
<sequence>MHEMTESNLKDAFAGESQAWMRYKTYEEIAESQNYYNVARLFRAISFAEKVHARNHLTRLPESTGPSTGHSPYGIRTTKENLQKGIDGELYEIEEMYPSFIAVAEEQEEQEALTSFKYALKAEEKHAEKYKEAKEAVEKEETYDLDDVQICSVCGYTTEGEAPENCPICGASKDKFKTFEK</sequence>